<keyword evidence="3" id="KW-0460">Magnesium</keyword>
<dbReference type="InterPro" id="IPR020635">
    <property type="entry name" value="Tyr_kinase_cat_dom"/>
</dbReference>
<dbReference type="GO" id="GO:0043235">
    <property type="term" value="C:receptor complex"/>
    <property type="evidence" value="ECO:0007669"/>
    <property type="project" value="TreeGrafter"/>
</dbReference>
<evidence type="ECO:0000256" key="1">
    <source>
        <dbReference type="PIRSR" id="PIRSR000615-1"/>
    </source>
</evidence>
<dbReference type="GO" id="GO:0004714">
    <property type="term" value="F:transmembrane receptor protein tyrosine kinase activity"/>
    <property type="evidence" value="ECO:0007669"/>
    <property type="project" value="TreeGrafter"/>
</dbReference>
<feature type="binding site" evidence="3">
    <location>
        <position position="582"/>
    </location>
    <ligand>
        <name>Mg(2+)</name>
        <dbReference type="ChEBI" id="CHEBI:18420"/>
    </ligand>
</feature>
<dbReference type="PANTHER" id="PTHR24416:SF548">
    <property type="entry name" value="PROTEIN KINASE DOMAIN-CONTAINING PROTEIN"/>
    <property type="match status" value="1"/>
</dbReference>
<dbReference type="Gene3D" id="1.10.510.10">
    <property type="entry name" value="Transferase(Phosphotransferase) domain 1"/>
    <property type="match status" value="1"/>
</dbReference>
<dbReference type="GO" id="GO:0005886">
    <property type="term" value="C:plasma membrane"/>
    <property type="evidence" value="ECO:0007669"/>
    <property type="project" value="TreeGrafter"/>
</dbReference>
<keyword evidence="3" id="KW-0479">Metal-binding</keyword>
<dbReference type="InterPro" id="IPR050122">
    <property type="entry name" value="RTK"/>
</dbReference>
<feature type="region of interest" description="Disordered" evidence="4">
    <location>
        <begin position="23"/>
        <end position="46"/>
    </location>
</feature>
<keyword evidence="5" id="KW-1133">Transmembrane helix</keyword>
<dbReference type="FunFam" id="3.30.200.20:FF:000855">
    <property type="entry name" value="Protein CBG11187"/>
    <property type="match status" value="1"/>
</dbReference>
<feature type="binding site" evidence="2">
    <location>
        <position position="581"/>
    </location>
    <ligand>
        <name>ATP</name>
        <dbReference type="ChEBI" id="CHEBI:30616"/>
    </ligand>
</feature>
<protein>
    <recommendedName>
        <fullName evidence="6">Protein kinase domain-containing protein</fullName>
    </recommendedName>
</protein>
<dbReference type="AlphaFoldDB" id="A0A4U8UYJ2"/>
<dbReference type="EMBL" id="AZBU02000001">
    <property type="protein sequence ID" value="TMS38561.1"/>
    <property type="molecule type" value="Genomic_DNA"/>
</dbReference>
<sequence length="726" mass="83384">MPRRLCRSNLVRQQSATKFRNQPRNYRQREELGQKQNVESSRVDSKDAQAAFETLQKSILKDNEREEAVKKKTVTFISDFIDKELLISLQKMDENNVEVYVHFPDYAQSENVVANYSNLHRLLDIGGKTNFCNRITNELTNNAQPKANVSIFLSDKTDVLTVERQIVEVLEGDACVLKPDNLYSDYATVHYGSETIQLPWVGNQTAQFAQQCLEDLFAERQKKSTGRKRKSGNQCQQSGPFFSQLQQNLATPAPNDSFVIYISDDLPKCFLSMISAAQSCKNCTNIYFDILINQKGLYGQKLYSEVYEPLTNAHFFKASANYHVMTGDSAPSACRRSLNMAPLAEMRPYVRPKSLSRALERFFLIILIATTSVTSVGAFFYRRLHKKRMEILEEMRELAMQPGTFKKAKECPKVARLPWEIKSDRIHLDYEFPLGEGTISVVYLGKLKGKSPIMQWIDRVEMKQFQDCAVAVRVPRQFDEFEENQLLREINSMKVLKHHTHINVLLGWTSKENLVCTVLELTHTNLTKYLAQLRDGVFASATALTASLIPYRHFLQIAWQICDAMTYITSKGLVHRDVASRNILLTTGLRVKVSGFGFCSEGSDTTFHQGASIINQLPVRWVAPEALEGRFSEQSDVWSFGITLDEMYSLGEVPYGEMKAEEFIQAIKCGERLRKPEFASEEIYDVMIRCWHKYPERRPRFAELQEKLQCMIEYFHDNPAFEINDE</sequence>
<dbReference type="Gene3D" id="3.30.200.20">
    <property type="entry name" value="Phosphorylase Kinase, domain 1"/>
    <property type="match status" value="1"/>
</dbReference>
<evidence type="ECO:0000259" key="6">
    <source>
        <dbReference type="PROSITE" id="PS50011"/>
    </source>
</evidence>
<dbReference type="PANTHER" id="PTHR24416">
    <property type="entry name" value="TYROSINE-PROTEIN KINASE RECEPTOR"/>
    <property type="match status" value="1"/>
</dbReference>
<feature type="transmembrane region" description="Helical" evidence="5">
    <location>
        <begin position="362"/>
        <end position="381"/>
    </location>
</feature>
<dbReference type="SUPFAM" id="SSF56112">
    <property type="entry name" value="Protein kinase-like (PK-like)"/>
    <property type="match status" value="1"/>
</dbReference>
<comment type="caution">
    <text evidence="7">The sequence shown here is derived from an EMBL/GenBank/DDBJ whole genome shotgun (WGS) entry which is preliminary data.</text>
</comment>
<dbReference type="OrthoDB" id="5804305at2759"/>
<dbReference type="Proteomes" id="UP000298663">
    <property type="component" value="Chromosome X"/>
</dbReference>
<dbReference type="SMART" id="SM00219">
    <property type="entry name" value="TyrKc"/>
    <property type="match status" value="1"/>
</dbReference>
<dbReference type="InterPro" id="IPR001245">
    <property type="entry name" value="Ser-Thr/Tyr_kinase_cat_dom"/>
</dbReference>
<keyword evidence="2" id="KW-0547">Nucleotide-binding</keyword>
<evidence type="ECO:0000313" key="8">
    <source>
        <dbReference type="Proteomes" id="UP000298663"/>
    </source>
</evidence>
<evidence type="ECO:0000256" key="5">
    <source>
        <dbReference type="SAM" id="Phobius"/>
    </source>
</evidence>
<dbReference type="PROSITE" id="PS00109">
    <property type="entry name" value="PROTEIN_KINASE_TYR"/>
    <property type="match status" value="1"/>
</dbReference>
<reference evidence="7 8" key="1">
    <citation type="journal article" date="2015" name="Genome Biol.">
        <title>Comparative genomics of Steinernema reveals deeply conserved gene regulatory networks.</title>
        <authorList>
            <person name="Dillman A.R."/>
            <person name="Macchietto M."/>
            <person name="Porter C.F."/>
            <person name="Rogers A."/>
            <person name="Williams B."/>
            <person name="Antoshechkin I."/>
            <person name="Lee M.M."/>
            <person name="Goodwin Z."/>
            <person name="Lu X."/>
            <person name="Lewis E.E."/>
            <person name="Goodrich-Blair H."/>
            <person name="Stock S.P."/>
            <person name="Adams B.J."/>
            <person name="Sternberg P.W."/>
            <person name="Mortazavi A."/>
        </authorList>
    </citation>
    <scope>NUCLEOTIDE SEQUENCE [LARGE SCALE GENOMIC DNA]</scope>
    <source>
        <strain evidence="7 8">ALL</strain>
    </source>
</reference>
<dbReference type="EMBL" id="CM016762">
    <property type="protein sequence ID" value="TMS38561.1"/>
    <property type="molecule type" value="Genomic_DNA"/>
</dbReference>
<dbReference type="InterPro" id="IPR011009">
    <property type="entry name" value="Kinase-like_dom_sf"/>
</dbReference>
<keyword evidence="2" id="KW-0067">ATP-binding</keyword>
<dbReference type="GO" id="GO:0046872">
    <property type="term" value="F:metal ion binding"/>
    <property type="evidence" value="ECO:0007669"/>
    <property type="project" value="UniProtKB-KW"/>
</dbReference>
<feature type="active site" description="Proton acceptor" evidence="1">
    <location>
        <position position="577"/>
    </location>
</feature>
<dbReference type="InterPro" id="IPR008266">
    <property type="entry name" value="Tyr_kinase_AS"/>
</dbReference>
<dbReference type="CDD" id="cd00192">
    <property type="entry name" value="PTKc"/>
    <property type="match status" value="1"/>
</dbReference>
<gene>
    <name evidence="7" type="ORF">L596_005257</name>
</gene>
<evidence type="ECO:0000256" key="2">
    <source>
        <dbReference type="PIRSR" id="PIRSR000615-2"/>
    </source>
</evidence>
<dbReference type="PRINTS" id="PR00109">
    <property type="entry name" value="TYRKINASE"/>
</dbReference>
<evidence type="ECO:0000256" key="3">
    <source>
        <dbReference type="PIRSR" id="PIRSR000615-3"/>
    </source>
</evidence>
<dbReference type="GO" id="GO:0005524">
    <property type="term" value="F:ATP binding"/>
    <property type="evidence" value="ECO:0007669"/>
    <property type="project" value="UniProtKB-KW"/>
</dbReference>
<evidence type="ECO:0000256" key="4">
    <source>
        <dbReference type="SAM" id="MobiDB-lite"/>
    </source>
</evidence>
<dbReference type="Pfam" id="PF07714">
    <property type="entry name" value="PK_Tyr_Ser-Thr"/>
    <property type="match status" value="1"/>
</dbReference>
<accession>A0A4U8UYJ2</accession>
<keyword evidence="5" id="KW-0472">Membrane</keyword>
<proteinExistence type="predicted"/>
<keyword evidence="8" id="KW-1185">Reference proteome</keyword>
<evidence type="ECO:0000313" key="7">
    <source>
        <dbReference type="EMBL" id="TMS38561.1"/>
    </source>
</evidence>
<name>A0A4U8UYJ2_STECR</name>
<reference evidence="7 8" key="2">
    <citation type="journal article" date="2019" name="G3 (Bethesda)">
        <title>Hybrid Assembly of the Genome of the Entomopathogenic Nematode Steinernema carpocapsae Identifies the X-Chromosome.</title>
        <authorList>
            <person name="Serra L."/>
            <person name="Macchietto M."/>
            <person name="Macias-Munoz A."/>
            <person name="McGill C.J."/>
            <person name="Rodriguez I.M."/>
            <person name="Rodriguez B."/>
            <person name="Murad R."/>
            <person name="Mortazavi A."/>
        </authorList>
    </citation>
    <scope>NUCLEOTIDE SEQUENCE [LARGE SCALE GENOMIC DNA]</scope>
    <source>
        <strain evidence="7 8">ALL</strain>
    </source>
</reference>
<feature type="domain" description="Protein kinase" evidence="6">
    <location>
        <begin position="428"/>
        <end position="715"/>
    </location>
</feature>
<dbReference type="GO" id="GO:0007169">
    <property type="term" value="P:cell surface receptor protein tyrosine kinase signaling pathway"/>
    <property type="evidence" value="ECO:0007669"/>
    <property type="project" value="TreeGrafter"/>
</dbReference>
<dbReference type="PROSITE" id="PS50011">
    <property type="entry name" value="PROTEIN_KINASE_DOM"/>
    <property type="match status" value="1"/>
</dbReference>
<keyword evidence="5" id="KW-0812">Transmembrane</keyword>
<dbReference type="InterPro" id="IPR000719">
    <property type="entry name" value="Prot_kinase_dom"/>
</dbReference>
<organism evidence="7 8">
    <name type="scientific">Steinernema carpocapsae</name>
    <name type="common">Entomopathogenic nematode</name>
    <dbReference type="NCBI Taxonomy" id="34508"/>
    <lineage>
        <taxon>Eukaryota</taxon>
        <taxon>Metazoa</taxon>
        <taxon>Ecdysozoa</taxon>
        <taxon>Nematoda</taxon>
        <taxon>Chromadorea</taxon>
        <taxon>Rhabditida</taxon>
        <taxon>Tylenchina</taxon>
        <taxon>Panagrolaimomorpha</taxon>
        <taxon>Strongyloidoidea</taxon>
        <taxon>Steinernematidae</taxon>
        <taxon>Steinernema</taxon>
    </lineage>
</organism>
<dbReference type="STRING" id="34508.A0A4U8UYJ2"/>